<organism evidence="2 3">
    <name type="scientific">Streptomyces albus (strain ATCC 21838 / DSM 41398 / FERM P-419 / JCM 4703 / NBRC 107858)</name>
    <dbReference type="NCBI Taxonomy" id="1081613"/>
    <lineage>
        <taxon>Bacteria</taxon>
        <taxon>Bacillati</taxon>
        <taxon>Actinomycetota</taxon>
        <taxon>Actinomycetes</taxon>
        <taxon>Kitasatosporales</taxon>
        <taxon>Streptomycetaceae</taxon>
        <taxon>Streptomyces</taxon>
    </lineage>
</organism>
<reference evidence="2 3" key="1">
    <citation type="submission" date="2015-01" db="EMBL/GenBank/DDBJ databases">
        <title>Enhanced salinomycin production by adjusting the supply of polyketide extender units in Streptomyce albus DSM 41398.</title>
        <authorList>
            <person name="Lu C."/>
        </authorList>
    </citation>
    <scope>NUCLEOTIDE SEQUENCE [LARGE SCALE GENOMIC DNA]</scope>
    <source>
        <strain evidence="3">ATCC 21838 / DSM 41398 / FERM P-419 / JCM 4703 / NBRC 107858</strain>
    </source>
</reference>
<proteinExistence type="predicted"/>
<dbReference type="KEGG" id="sals:SLNWT_3795"/>
<feature type="transmembrane region" description="Helical" evidence="1">
    <location>
        <begin position="45"/>
        <end position="70"/>
    </location>
</feature>
<accession>A0A0B5EZY1</accession>
<keyword evidence="1" id="KW-0472">Membrane</keyword>
<dbReference type="EMBL" id="CP010519">
    <property type="protein sequence ID" value="AJE84171.1"/>
    <property type="molecule type" value="Genomic_DNA"/>
</dbReference>
<dbReference type="Proteomes" id="UP000031523">
    <property type="component" value="Chromosome"/>
</dbReference>
<evidence type="ECO:0000313" key="3">
    <source>
        <dbReference type="Proteomes" id="UP000031523"/>
    </source>
</evidence>
<keyword evidence="1" id="KW-0812">Transmembrane</keyword>
<keyword evidence="3" id="KW-1185">Reference proteome</keyword>
<keyword evidence="1" id="KW-1133">Transmembrane helix</keyword>
<evidence type="ECO:0000256" key="1">
    <source>
        <dbReference type="SAM" id="Phobius"/>
    </source>
</evidence>
<name>A0A0B5EZY1_STRA4</name>
<sequence>MPHHDPPGVIAPHVPADTYRHAEATGAPVVLVVLTHPPGTPARRYLIPLALAGAGTLGTLGLVAAFFALLDFAAHTATTIGTAAGPIGIGGLTFKLTRTKTH</sequence>
<gene>
    <name evidence="2" type="ORF">SLNWT_3795</name>
</gene>
<dbReference type="AlphaFoldDB" id="A0A0B5EZY1"/>
<protein>
    <submittedName>
        <fullName evidence="2">Uncharacterized protein</fullName>
    </submittedName>
</protein>
<evidence type="ECO:0000313" key="2">
    <source>
        <dbReference type="EMBL" id="AJE84171.1"/>
    </source>
</evidence>